<comment type="caution">
    <text evidence="5">The sequence shown here is derived from an EMBL/GenBank/DDBJ whole genome shotgun (WGS) entry which is preliminary data.</text>
</comment>
<sequence>MKKLLMIGSVIVVLFAAIIVLTNVSNKSKLESANNPYGDKELKQETIDQLDDKNYQNIMLPDKLEEKIEAGEPVNAYFFSPICVHCQALTPVLMPMADDMGIDIAQLNVYEYDDLWEKYNLKATPTFIRFEDGKEVNRFVGALKEEDLRTFLETVVLKK</sequence>
<dbReference type="InterPro" id="IPR013766">
    <property type="entry name" value="Thioredoxin_domain"/>
</dbReference>
<name>A0A0N0UWF8_9BACI</name>
<keyword evidence="2" id="KW-1015">Disulfide bond</keyword>
<evidence type="ECO:0000313" key="5">
    <source>
        <dbReference type="EMBL" id="KOY80891.1"/>
    </source>
</evidence>
<dbReference type="InterPro" id="IPR036249">
    <property type="entry name" value="Thioredoxin-like_sf"/>
</dbReference>
<dbReference type="PANTHER" id="PTHR45663:SF11">
    <property type="entry name" value="GEO12009P1"/>
    <property type="match status" value="1"/>
</dbReference>
<accession>A0A0N0UWF8</accession>
<keyword evidence="6" id="KW-1185">Reference proteome</keyword>
<protein>
    <submittedName>
        <fullName evidence="5">Thioredoxin</fullName>
    </submittedName>
</protein>
<dbReference type="GO" id="GO:0005737">
    <property type="term" value="C:cytoplasm"/>
    <property type="evidence" value="ECO:0007669"/>
    <property type="project" value="TreeGrafter"/>
</dbReference>
<dbReference type="PATRIC" id="fig|33935.3.peg.2197"/>
<dbReference type="SUPFAM" id="SSF52833">
    <property type="entry name" value="Thioredoxin-like"/>
    <property type="match status" value="1"/>
</dbReference>
<dbReference type="PANTHER" id="PTHR45663">
    <property type="entry name" value="GEO12009P1"/>
    <property type="match status" value="1"/>
</dbReference>
<reference evidence="5 6" key="1">
    <citation type="submission" date="2015-07" db="EMBL/GenBank/DDBJ databases">
        <title>Genome sequencing project for genomic taxonomy and phylogenomics of Bacillus-like bacteria.</title>
        <authorList>
            <person name="Liu B."/>
            <person name="Wang J."/>
            <person name="Zhu Y."/>
            <person name="Liu G."/>
            <person name="Chen Q."/>
            <person name="Chen Z."/>
            <person name="Che J."/>
            <person name="Ge C."/>
            <person name="Shi H."/>
            <person name="Pan Z."/>
            <person name="Liu X."/>
        </authorList>
    </citation>
    <scope>NUCLEOTIDE SEQUENCE [LARGE SCALE GENOMIC DNA]</scope>
    <source>
        <strain evidence="5 6">DSM 54</strain>
    </source>
</reference>
<dbReference type="PROSITE" id="PS51352">
    <property type="entry name" value="THIOREDOXIN_2"/>
    <property type="match status" value="1"/>
</dbReference>
<proteinExistence type="inferred from homology"/>
<dbReference type="CDD" id="cd02947">
    <property type="entry name" value="TRX_family"/>
    <property type="match status" value="1"/>
</dbReference>
<dbReference type="OrthoDB" id="32134at2"/>
<evidence type="ECO:0000259" key="4">
    <source>
        <dbReference type="PROSITE" id="PS51352"/>
    </source>
</evidence>
<dbReference type="Pfam" id="PF00085">
    <property type="entry name" value="Thioredoxin"/>
    <property type="match status" value="1"/>
</dbReference>
<feature type="domain" description="Thioredoxin" evidence="4">
    <location>
        <begin position="35"/>
        <end position="157"/>
    </location>
</feature>
<dbReference type="EMBL" id="LGCI01000010">
    <property type="protein sequence ID" value="KOY80891.1"/>
    <property type="molecule type" value="Genomic_DNA"/>
</dbReference>
<evidence type="ECO:0000256" key="3">
    <source>
        <dbReference type="ARBA" id="ARBA00023284"/>
    </source>
</evidence>
<dbReference type="STRING" id="33935.ADM90_17105"/>
<gene>
    <name evidence="5" type="ORF">ADM90_17105</name>
</gene>
<keyword evidence="3" id="KW-0676">Redox-active center</keyword>
<evidence type="ECO:0000313" key="6">
    <source>
        <dbReference type="Proteomes" id="UP000037977"/>
    </source>
</evidence>
<comment type="similarity">
    <text evidence="1">Belongs to the thioredoxin family.</text>
</comment>
<evidence type="ECO:0000256" key="2">
    <source>
        <dbReference type="ARBA" id="ARBA00023157"/>
    </source>
</evidence>
<dbReference type="GO" id="GO:0015035">
    <property type="term" value="F:protein-disulfide reductase activity"/>
    <property type="evidence" value="ECO:0007669"/>
    <property type="project" value="TreeGrafter"/>
</dbReference>
<dbReference type="RefSeq" id="WP_053996132.1">
    <property type="nucleotide sequence ID" value="NZ_CP065643.1"/>
</dbReference>
<dbReference type="Gene3D" id="3.40.30.10">
    <property type="entry name" value="Glutaredoxin"/>
    <property type="match status" value="1"/>
</dbReference>
<dbReference type="Proteomes" id="UP000037977">
    <property type="component" value="Unassembled WGS sequence"/>
</dbReference>
<dbReference type="AlphaFoldDB" id="A0A0N0UWF8"/>
<evidence type="ECO:0000256" key="1">
    <source>
        <dbReference type="ARBA" id="ARBA00008987"/>
    </source>
</evidence>
<organism evidence="5 6">
    <name type="scientific">Lysinibacillus macroides</name>
    <dbReference type="NCBI Taxonomy" id="33935"/>
    <lineage>
        <taxon>Bacteria</taxon>
        <taxon>Bacillati</taxon>
        <taxon>Bacillota</taxon>
        <taxon>Bacilli</taxon>
        <taxon>Bacillales</taxon>
        <taxon>Bacillaceae</taxon>
        <taxon>Lysinibacillus</taxon>
    </lineage>
</organism>